<dbReference type="EMBL" id="WMBC01000009">
    <property type="protein sequence ID" value="MTD61820.1"/>
    <property type="molecule type" value="Genomic_DNA"/>
</dbReference>
<reference evidence="1 2" key="1">
    <citation type="submission" date="2019-11" db="EMBL/GenBank/DDBJ databases">
        <title>Draft genome sequence of Blautia luti DSM 14534T, isolated from human stool.</title>
        <authorList>
            <person name="Ortiz R."/>
            <person name="Melis-Arcos F."/>
            <person name="Covarrubias P."/>
            <person name="Cardenas J.P."/>
            <person name="Perez-Donoso J."/>
            <person name="Almonacid D."/>
        </authorList>
    </citation>
    <scope>NUCLEOTIDE SEQUENCE [LARGE SCALE GENOMIC DNA]</scope>
    <source>
        <strain evidence="1 2">DSM 14534</strain>
    </source>
</reference>
<evidence type="ECO:0000313" key="2">
    <source>
        <dbReference type="Proteomes" id="UP000437824"/>
    </source>
</evidence>
<name>A0A844GMB1_9FIRM</name>
<protein>
    <submittedName>
        <fullName evidence="1">Uncharacterized protein</fullName>
    </submittedName>
</protein>
<sequence length="122" mass="15321">MYFDKYFPFYEAYASPLLYQGERMQEEEFELMKSYYPETVRRIQEQVEEECDLLDYEGSRLYDEYPDKYMFYHLCRKIRQRAEPELKVQSMDGSFLDELVQVLLLQEISRRRCRRHRCRRYF</sequence>
<proteinExistence type="predicted"/>
<gene>
    <name evidence="1" type="ORF">GKZ57_11295</name>
</gene>
<organism evidence="1 2">
    <name type="scientific">Blautia luti DSM 14534 = JCM 17040</name>
    <dbReference type="NCBI Taxonomy" id="649762"/>
    <lineage>
        <taxon>Bacteria</taxon>
        <taxon>Bacillati</taxon>
        <taxon>Bacillota</taxon>
        <taxon>Clostridia</taxon>
        <taxon>Lachnospirales</taxon>
        <taxon>Lachnospiraceae</taxon>
        <taxon>Blautia</taxon>
    </lineage>
</organism>
<dbReference type="RefSeq" id="WP_118509764.1">
    <property type="nucleotide sequence ID" value="NZ_WMBC01000009.1"/>
</dbReference>
<dbReference type="AlphaFoldDB" id="A0A844GMB1"/>
<comment type="caution">
    <text evidence="1">The sequence shown here is derived from an EMBL/GenBank/DDBJ whole genome shotgun (WGS) entry which is preliminary data.</text>
</comment>
<dbReference type="Proteomes" id="UP000437824">
    <property type="component" value="Unassembled WGS sequence"/>
</dbReference>
<accession>A0A844GMB1</accession>
<evidence type="ECO:0000313" key="1">
    <source>
        <dbReference type="EMBL" id="MTD61820.1"/>
    </source>
</evidence>